<reference evidence="1" key="2">
    <citation type="journal article" date="2015" name="Fish Shellfish Immunol.">
        <title>Early steps in the European eel (Anguilla anguilla)-Vibrio vulnificus interaction in the gills: Role of the RtxA13 toxin.</title>
        <authorList>
            <person name="Callol A."/>
            <person name="Pajuelo D."/>
            <person name="Ebbesson L."/>
            <person name="Teles M."/>
            <person name="MacKenzie S."/>
            <person name="Amaro C."/>
        </authorList>
    </citation>
    <scope>NUCLEOTIDE SEQUENCE</scope>
</reference>
<protein>
    <submittedName>
        <fullName evidence="1">Uncharacterized protein</fullName>
    </submittedName>
</protein>
<organism evidence="1">
    <name type="scientific">Anguilla anguilla</name>
    <name type="common">European freshwater eel</name>
    <name type="synonym">Muraena anguilla</name>
    <dbReference type="NCBI Taxonomy" id="7936"/>
    <lineage>
        <taxon>Eukaryota</taxon>
        <taxon>Metazoa</taxon>
        <taxon>Chordata</taxon>
        <taxon>Craniata</taxon>
        <taxon>Vertebrata</taxon>
        <taxon>Euteleostomi</taxon>
        <taxon>Actinopterygii</taxon>
        <taxon>Neopterygii</taxon>
        <taxon>Teleostei</taxon>
        <taxon>Anguilliformes</taxon>
        <taxon>Anguillidae</taxon>
        <taxon>Anguilla</taxon>
    </lineage>
</organism>
<proteinExistence type="predicted"/>
<evidence type="ECO:0000313" key="1">
    <source>
        <dbReference type="EMBL" id="JAH52783.1"/>
    </source>
</evidence>
<sequence>MSSSVHRHALILFYHFN</sequence>
<dbReference type="EMBL" id="GBXM01055794">
    <property type="protein sequence ID" value="JAH52783.1"/>
    <property type="molecule type" value="Transcribed_RNA"/>
</dbReference>
<accession>A0A0E9TJ97</accession>
<reference evidence="1" key="1">
    <citation type="submission" date="2014-11" db="EMBL/GenBank/DDBJ databases">
        <authorList>
            <person name="Amaro Gonzalez C."/>
        </authorList>
    </citation>
    <scope>NUCLEOTIDE SEQUENCE</scope>
</reference>
<dbReference type="AlphaFoldDB" id="A0A0E9TJ97"/>
<name>A0A0E9TJ97_ANGAN</name>